<gene>
    <name evidence="5" type="ORF">FHS31_001195</name>
</gene>
<dbReference type="SUPFAM" id="SSF53474">
    <property type="entry name" value="alpha/beta-Hydrolases"/>
    <property type="match status" value="1"/>
</dbReference>
<dbReference type="RefSeq" id="WP_243843294.1">
    <property type="nucleotide sequence ID" value="NZ_JAAOZC010000002.1"/>
</dbReference>
<dbReference type="InterPro" id="IPR019826">
    <property type="entry name" value="Carboxylesterase_B_AS"/>
</dbReference>
<sequence length="511" mass="55026">MTVAAPVVAKPIAVDGGLIDGISLPSRVDAWLGVPFAAPPVRDLRWKPPQPIQRWNGVFHADRFAPECLQPLRGSLQNHYFGNEAISEDCLYLNIWAPKATHKAPVIVWIYGGGFQIGSASMANYSGEPLAKAGVVRVNLAYRVGTLGFLAHPELTREGHGGSGNYGLMDQISALKWIRNNIANFGGDPNNVTIVGQSAGSMSVALLQMSAAAKGLFARAVGMSGSPFGGMLGPTPLATAEAQGLSLQKELGARSLADLRALPGDRITAAAMRRDPITIDGHVITGTAEQTFSKGQQNDVPILIGYTRDESFRPFGPLADRGALADQAKTRFGAKAGAILSAYADADAPRAAADIARDATVGRQMADWASYQQRFGTQPAFAYFFTRRQPYAPGIRFSDHDPETVGAYHSGDVPYWLRTRGSLNLFRLTRAWEPGDLSLEQEMSAALLSFARGGAPTSPTIGKWPKFDPQTPRLVWLAPTSRIMAWPHYRDMGLFDTASIATRPGDARPRD</sequence>
<protein>
    <recommendedName>
        <fullName evidence="3">Carboxylic ester hydrolase</fullName>
        <ecNumber evidence="3">3.1.1.-</ecNumber>
    </recommendedName>
</protein>
<evidence type="ECO:0000313" key="5">
    <source>
        <dbReference type="EMBL" id="NIJ07599.1"/>
    </source>
</evidence>
<keyword evidence="6" id="KW-1185">Reference proteome</keyword>
<accession>A0ABX0TQ02</accession>
<dbReference type="Proteomes" id="UP000727456">
    <property type="component" value="Unassembled WGS sequence"/>
</dbReference>
<dbReference type="GO" id="GO:0016787">
    <property type="term" value="F:hydrolase activity"/>
    <property type="evidence" value="ECO:0007669"/>
    <property type="project" value="UniProtKB-KW"/>
</dbReference>
<proteinExistence type="inferred from homology"/>
<evidence type="ECO:0000259" key="4">
    <source>
        <dbReference type="Pfam" id="PF00135"/>
    </source>
</evidence>
<dbReference type="PANTHER" id="PTHR11559">
    <property type="entry name" value="CARBOXYLESTERASE"/>
    <property type="match status" value="1"/>
</dbReference>
<dbReference type="EMBL" id="JAAOZC010000002">
    <property type="protein sequence ID" value="NIJ07599.1"/>
    <property type="molecule type" value="Genomic_DNA"/>
</dbReference>
<evidence type="ECO:0000313" key="6">
    <source>
        <dbReference type="Proteomes" id="UP000727456"/>
    </source>
</evidence>
<dbReference type="InterPro" id="IPR050309">
    <property type="entry name" value="Type-B_Carboxylest/Lipase"/>
</dbReference>
<comment type="caution">
    <text evidence="5">The sequence shown here is derived from an EMBL/GenBank/DDBJ whole genome shotgun (WGS) entry which is preliminary data.</text>
</comment>
<feature type="domain" description="Carboxylesterase type B" evidence="4">
    <location>
        <begin position="12"/>
        <end position="311"/>
    </location>
</feature>
<evidence type="ECO:0000256" key="2">
    <source>
        <dbReference type="ARBA" id="ARBA00022801"/>
    </source>
</evidence>
<dbReference type="Gene3D" id="3.40.50.1820">
    <property type="entry name" value="alpha/beta hydrolase"/>
    <property type="match status" value="1"/>
</dbReference>
<dbReference type="EC" id="3.1.1.-" evidence="3"/>
<reference evidence="5 6" key="1">
    <citation type="submission" date="2020-03" db="EMBL/GenBank/DDBJ databases">
        <title>Genomic Encyclopedia of Type Strains, Phase III (KMG-III): the genomes of soil and plant-associated and newly described type strains.</title>
        <authorList>
            <person name="Whitman W."/>
        </authorList>
    </citation>
    <scope>NUCLEOTIDE SEQUENCE [LARGE SCALE GENOMIC DNA]</scope>
    <source>
        <strain evidence="5 6">CECT 8804</strain>
    </source>
</reference>
<comment type="similarity">
    <text evidence="1 3">Belongs to the type-B carboxylesterase/lipase family.</text>
</comment>
<dbReference type="PROSITE" id="PS00941">
    <property type="entry name" value="CARBOXYLESTERASE_B_2"/>
    <property type="match status" value="1"/>
</dbReference>
<dbReference type="Pfam" id="PF00135">
    <property type="entry name" value="COesterase"/>
    <property type="match status" value="2"/>
</dbReference>
<dbReference type="InterPro" id="IPR029058">
    <property type="entry name" value="AB_hydrolase_fold"/>
</dbReference>
<name>A0ABX0TQ02_9SPHN</name>
<keyword evidence="2 3" id="KW-0378">Hydrolase</keyword>
<dbReference type="InterPro" id="IPR002018">
    <property type="entry name" value="CarbesteraseB"/>
</dbReference>
<evidence type="ECO:0000256" key="1">
    <source>
        <dbReference type="ARBA" id="ARBA00005964"/>
    </source>
</evidence>
<dbReference type="PROSITE" id="PS00122">
    <property type="entry name" value="CARBOXYLESTERASE_B_1"/>
    <property type="match status" value="1"/>
</dbReference>
<dbReference type="InterPro" id="IPR019819">
    <property type="entry name" value="Carboxylesterase_B_CS"/>
</dbReference>
<feature type="domain" description="Carboxylesterase type B" evidence="4">
    <location>
        <begin position="350"/>
        <end position="475"/>
    </location>
</feature>
<organism evidence="5 6">
    <name type="scientific">Sphingomonas vulcanisoli</name>
    <dbReference type="NCBI Taxonomy" id="1658060"/>
    <lineage>
        <taxon>Bacteria</taxon>
        <taxon>Pseudomonadati</taxon>
        <taxon>Pseudomonadota</taxon>
        <taxon>Alphaproteobacteria</taxon>
        <taxon>Sphingomonadales</taxon>
        <taxon>Sphingomonadaceae</taxon>
        <taxon>Sphingomonas</taxon>
    </lineage>
</organism>
<evidence type="ECO:0000256" key="3">
    <source>
        <dbReference type="RuleBase" id="RU361235"/>
    </source>
</evidence>